<keyword evidence="3 4" id="KW-0413">Isomerase</keyword>
<dbReference type="SUPFAM" id="SSF55120">
    <property type="entry name" value="Pseudouridine synthase"/>
    <property type="match status" value="1"/>
</dbReference>
<feature type="active site" description="Nucleophile" evidence="4">
    <location>
        <position position="120"/>
    </location>
</feature>
<dbReference type="Proteomes" id="UP000269669">
    <property type="component" value="Unassembled WGS sequence"/>
</dbReference>
<accession>A0A428MRK2</accession>
<evidence type="ECO:0000256" key="3">
    <source>
        <dbReference type="ARBA" id="ARBA00023235"/>
    </source>
</evidence>
<dbReference type="AlphaFoldDB" id="A0A428MRK2"/>
<dbReference type="PANTHER" id="PTHR11142">
    <property type="entry name" value="PSEUDOURIDYLATE SYNTHASE"/>
    <property type="match status" value="1"/>
</dbReference>
<dbReference type="PANTHER" id="PTHR11142:SF0">
    <property type="entry name" value="TRNA PSEUDOURIDINE SYNTHASE-LIKE 1"/>
    <property type="match status" value="1"/>
</dbReference>
<dbReference type="FunFam" id="3.30.70.580:FF:000001">
    <property type="entry name" value="tRNA pseudouridine synthase A"/>
    <property type="match status" value="1"/>
</dbReference>
<gene>
    <name evidence="4" type="primary">truA</name>
    <name evidence="7" type="ORF">EDE15_5149</name>
</gene>
<comment type="catalytic activity">
    <reaction evidence="4 5">
        <text>uridine(38/39/40) in tRNA = pseudouridine(38/39/40) in tRNA</text>
        <dbReference type="Rhea" id="RHEA:22376"/>
        <dbReference type="Rhea" id="RHEA-COMP:10085"/>
        <dbReference type="Rhea" id="RHEA-COMP:10087"/>
        <dbReference type="ChEBI" id="CHEBI:65314"/>
        <dbReference type="ChEBI" id="CHEBI:65315"/>
        <dbReference type="EC" id="5.4.99.12"/>
    </reaction>
</comment>
<protein>
    <recommendedName>
        <fullName evidence="4">tRNA pseudouridine synthase A</fullName>
        <ecNumber evidence="4">5.4.99.12</ecNumber>
    </recommendedName>
    <alternativeName>
        <fullName evidence="4">tRNA pseudouridine(38-40) synthase</fullName>
    </alternativeName>
    <alternativeName>
        <fullName evidence="4">tRNA pseudouridylate synthase I</fullName>
    </alternativeName>
    <alternativeName>
        <fullName evidence="4">tRNA-uridine isomerase I</fullName>
    </alternativeName>
</protein>
<dbReference type="GO" id="GO:0003723">
    <property type="term" value="F:RNA binding"/>
    <property type="evidence" value="ECO:0007669"/>
    <property type="project" value="InterPro"/>
</dbReference>
<dbReference type="Gene3D" id="3.30.70.580">
    <property type="entry name" value="Pseudouridine synthase I, catalytic domain, N-terminal subdomain"/>
    <property type="match status" value="1"/>
</dbReference>
<proteinExistence type="inferred from homology"/>
<name>A0A428MRK2_9BACT</name>
<dbReference type="Pfam" id="PF01416">
    <property type="entry name" value="PseudoU_synth_1"/>
    <property type="match status" value="2"/>
</dbReference>
<evidence type="ECO:0000256" key="2">
    <source>
        <dbReference type="ARBA" id="ARBA00022694"/>
    </source>
</evidence>
<dbReference type="EC" id="5.4.99.12" evidence="4"/>
<dbReference type="HAMAP" id="MF_00171">
    <property type="entry name" value="TruA"/>
    <property type="match status" value="1"/>
</dbReference>
<dbReference type="CDD" id="cd02570">
    <property type="entry name" value="PseudoU_synth_EcTruA"/>
    <property type="match status" value="1"/>
</dbReference>
<evidence type="ECO:0000256" key="4">
    <source>
        <dbReference type="HAMAP-Rule" id="MF_00171"/>
    </source>
</evidence>
<organism evidence="7 8">
    <name type="scientific">Edaphobacter aggregans</name>
    <dbReference type="NCBI Taxonomy" id="570835"/>
    <lineage>
        <taxon>Bacteria</taxon>
        <taxon>Pseudomonadati</taxon>
        <taxon>Acidobacteriota</taxon>
        <taxon>Terriglobia</taxon>
        <taxon>Terriglobales</taxon>
        <taxon>Acidobacteriaceae</taxon>
        <taxon>Edaphobacter</taxon>
    </lineage>
</organism>
<dbReference type="InterPro" id="IPR020094">
    <property type="entry name" value="TruA/RsuA/RluB/E/F_N"/>
</dbReference>
<dbReference type="InterPro" id="IPR020103">
    <property type="entry name" value="PsdUridine_synth_cat_dom_sf"/>
</dbReference>
<keyword evidence="8" id="KW-1185">Reference proteome</keyword>
<sequence>MLRLGTHTHTSTASFPWTPSNFSRLQLAKYINPQPLLFSPSAIYFTSNCTVTPSQPKPSFSVIPSEHRMTRWKTILTYDGTPFNGWQIQPNLPTVQGTLAQAIHHITGETVLPQGSGRTDAGVHALAQVASFSLAAPIPAPNLHKALNRALPSSIRILSVEQAPEDFHARHSALRKTYEYRIATTPICSPMLAPYVWDCPWPLDLATLQQAAAYVLGTHDFTSFAAADPDLTAREAQSVESPDPPSIPYSLLPTPCSTRTIFESSWRSDNDLFIYRVTGSGFLHHMVRNLVGTFVEAGRGRISANSIPVILLAQNRAAAGPTAPARGLFLVEVEY</sequence>
<evidence type="ECO:0000313" key="7">
    <source>
        <dbReference type="EMBL" id="RSL19480.1"/>
    </source>
</evidence>
<dbReference type="GO" id="GO:0031119">
    <property type="term" value="P:tRNA pseudouridine synthesis"/>
    <property type="evidence" value="ECO:0007669"/>
    <property type="project" value="UniProtKB-UniRule"/>
</dbReference>
<evidence type="ECO:0000313" key="8">
    <source>
        <dbReference type="Proteomes" id="UP000269669"/>
    </source>
</evidence>
<feature type="domain" description="Pseudouridine synthase I TruA alpha/beta" evidence="6">
    <location>
        <begin position="77"/>
        <end position="170"/>
    </location>
</feature>
<reference evidence="7 8" key="1">
    <citation type="submission" date="2018-12" db="EMBL/GenBank/DDBJ databases">
        <title>Sequencing of bacterial isolates from soil warming experiment in Harvard Forest, Massachusetts, USA.</title>
        <authorList>
            <person name="Deangelis K."/>
        </authorList>
    </citation>
    <scope>NUCLEOTIDE SEQUENCE [LARGE SCALE GENOMIC DNA]</scope>
    <source>
        <strain evidence="7 8">EB153</strain>
    </source>
</reference>
<dbReference type="EMBL" id="RSDW01000001">
    <property type="protein sequence ID" value="RSL19480.1"/>
    <property type="molecule type" value="Genomic_DNA"/>
</dbReference>
<evidence type="ECO:0000256" key="1">
    <source>
        <dbReference type="ARBA" id="ARBA00009375"/>
    </source>
</evidence>
<evidence type="ECO:0000256" key="5">
    <source>
        <dbReference type="RuleBase" id="RU003792"/>
    </source>
</evidence>
<comment type="function">
    <text evidence="4">Formation of pseudouridine at positions 38, 39 and 40 in the anticodon stem and loop of transfer RNAs.</text>
</comment>
<dbReference type="Gene3D" id="3.30.70.660">
    <property type="entry name" value="Pseudouridine synthase I, catalytic domain, C-terminal subdomain"/>
    <property type="match status" value="1"/>
</dbReference>
<comment type="caution">
    <text evidence="7">The sequence shown here is derived from an EMBL/GenBank/DDBJ whole genome shotgun (WGS) entry which is preliminary data.</text>
</comment>
<comment type="similarity">
    <text evidence="1 4 5">Belongs to the tRNA pseudouridine synthase TruA family.</text>
</comment>
<comment type="caution">
    <text evidence="4">Lacks conserved residue(s) required for the propagation of feature annotation.</text>
</comment>
<dbReference type="InterPro" id="IPR020095">
    <property type="entry name" value="PsdUridine_synth_TruA_C"/>
</dbReference>
<feature type="domain" description="Pseudouridine synthase I TruA alpha/beta" evidence="6">
    <location>
        <begin position="257"/>
        <end position="335"/>
    </location>
</feature>
<keyword evidence="2 4" id="KW-0819">tRNA processing</keyword>
<evidence type="ECO:0000259" key="6">
    <source>
        <dbReference type="Pfam" id="PF01416"/>
    </source>
</evidence>
<feature type="binding site" evidence="4">
    <location>
        <position position="178"/>
    </location>
    <ligand>
        <name>substrate</name>
    </ligand>
</feature>
<dbReference type="InterPro" id="IPR020097">
    <property type="entry name" value="PsdUridine_synth_TruA_a/b_dom"/>
</dbReference>
<comment type="subunit">
    <text evidence="4">Homodimer.</text>
</comment>
<dbReference type="InterPro" id="IPR001406">
    <property type="entry name" value="PsdUridine_synth_TruA"/>
</dbReference>
<dbReference type="GO" id="GO:0160147">
    <property type="term" value="F:tRNA pseudouridine(38-40) synthase activity"/>
    <property type="evidence" value="ECO:0007669"/>
    <property type="project" value="UniProtKB-EC"/>
</dbReference>